<dbReference type="OrthoDB" id="5497963at2"/>
<dbReference type="Pfam" id="PF14907">
    <property type="entry name" value="NTP_transf_5"/>
    <property type="match status" value="1"/>
</dbReference>
<accession>F5RDL5</accession>
<organism evidence="1 2">
    <name type="scientific">Methyloversatilis universalis (strain ATCC BAA-1314 / DSM 25237 / JCM 13912 / CCUG 52030 / FAM5)</name>
    <dbReference type="NCBI Taxonomy" id="1000565"/>
    <lineage>
        <taxon>Bacteria</taxon>
        <taxon>Pseudomonadati</taxon>
        <taxon>Pseudomonadota</taxon>
        <taxon>Betaproteobacteria</taxon>
        <taxon>Nitrosomonadales</taxon>
        <taxon>Sterolibacteriaceae</taxon>
        <taxon>Methyloversatilis</taxon>
    </lineage>
</organism>
<gene>
    <name evidence="1" type="ORF">METUNv1_02382</name>
</gene>
<evidence type="ECO:0000313" key="1">
    <source>
        <dbReference type="EMBL" id="EGK70996.1"/>
    </source>
</evidence>
<protein>
    <recommendedName>
        <fullName evidence="3">Nucleotidyltransferase family protein</fullName>
    </recommendedName>
</protein>
<dbReference type="EMBL" id="AFHG01000052">
    <property type="protein sequence ID" value="EGK70996.1"/>
    <property type="molecule type" value="Genomic_DNA"/>
</dbReference>
<comment type="caution">
    <text evidence="1">The sequence shown here is derived from an EMBL/GenBank/DDBJ whole genome shotgun (WGS) entry which is preliminary data.</text>
</comment>
<dbReference type="RefSeq" id="WP_008061914.1">
    <property type="nucleotide sequence ID" value="NZ_AFHG01000052.1"/>
</dbReference>
<sequence>MNRRTDRHLANALAHPDITAGFGARDWEALIGQARTSDLLGQLAEVLRDAGDRVTVPEPVLFHLDAALRIAALHRQSLLLELAVIASALSALGEPVVLLKGGAYAVAGLRAGRSRLFGDIDLMVAKASLDPAEGALFRHGWRPTHLNAYDQRYYRQWMHELPPIEHFTRGTVIDLHHTIVPPTSGHIPDPARLIADARPVQVPHCPDIFRVLSPVDMVMHSACHLFYGELQKGLRDLYDLHCLIGEFSSEESFWERLLPQAQAHQLEYPVLLALRFAQRVFGTAVPEAIAEECDRRLGRRWTGALTDHLIDASMYALHPSSDSTWRRARRHILYARSHWLRMPLHLLIPHLAYKAFIHDEARVG</sequence>
<dbReference type="eggNOG" id="ENOG502Z95A">
    <property type="taxonomic scope" value="Bacteria"/>
</dbReference>
<dbReference type="Proteomes" id="UP000005019">
    <property type="component" value="Unassembled WGS sequence"/>
</dbReference>
<proteinExistence type="predicted"/>
<dbReference type="InterPro" id="IPR039498">
    <property type="entry name" value="NTP_transf_5"/>
</dbReference>
<evidence type="ECO:0008006" key="3">
    <source>
        <dbReference type="Google" id="ProtNLM"/>
    </source>
</evidence>
<dbReference type="AlphaFoldDB" id="F5RDL5"/>
<keyword evidence="2" id="KW-1185">Reference proteome</keyword>
<reference evidence="1 2" key="1">
    <citation type="journal article" date="2011" name="J. Bacteriol.">
        <title>Genome sequence of Methyloversatilis universalis FAM5T, a methylotrophic representative of the order Rhodocyclales.</title>
        <authorList>
            <person name="Kittichotirat W."/>
            <person name="Good N.M."/>
            <person name="Hall R."/>
            <person name="Bringel F."/>
            <person name="Lajus A."/>
            <person name="Medigue C."/>
            <person name="Smalley N.E."/>
            <person name="Beck D."/>
            <person name="Bumgarner R."/>
            <person name="Vuilleumier S."/>
            <person name="Kalyuzhnaya M.G."/>
        </authorList>
    </citation>
    <scope>NUCLEOTIDE SEQUENCE [LARGE SCALE GENOMIC DNA]</scope>
    <source>
        <strain evidence="2">ATCC BAA-1314 / JCM 13912 / FAM5</strain>
    </source>
</reference>
<evidence type="ECO:0000313" key="2">
    <source>
        <dbReference type="Proteomes" id="UP000005019"/>
    </source>
</evidence>
<dbReference type="STRING" id="1000565.METUNv1_02382"/>
<name>F5RDL5_METUF</name>